<dbReference type="Proteomes" id="UP001589576">
    <property type="component" value="Unassembled WGS sequence"/>
</dbReference>
<comment type="caution">
    <text evidence="2">The sequence shown here is derived from an EMBL/GenBank/DDBJ whole genome shotgun (WGS) entry which is preliminary data.</text>
</comment>
<evidence type="ECO:0000313" key="3">
    <source>
        <dbReference type="Proteomes" id="UP001589576"/>
    </source>
</evidence>
<proteinExistence type="predicted"/>
<reference evidence="2 3" key="1">
    <citation type="submission" date="2024-09" db="EMBL/GenBank/DDBJ databases">
        <authorList>
            <person name="Sun Q."/>
            <person name="Mori K."/>
        </authorList>
    </citation>
    <scope>NUCLEOTIDE SEQUENCE [LARGE SCALE GENOMIC DNA]</scope>
    <source>
        <strain evidence="2 3">CECT 8460</strain>
    </source>
</reference>
<keyword evidence="1" id="KW-0732">Signal</keyword>
<evidence type="ECO:0000313" key="2">
    <source>
        <dbReference type="EMBL" id="MFB9088012.1"/>
    </source>
</evidence>
<sequence length="237" mass="27037">MKKVITLFLLFLSYNFQAQTIEFLEKGDTLQKPKYQQFIYLSDSTDITTSKFVAKIKSRGSLKHTTNLYYFIKYEAQKLGANAYRFERFTKTDGDINGELILSAYFCEDSIFDANFEHIPKNKIVIFGNDDMNEKKTQGYKVQGQKYEIASGQFKVFDIKEKDEIQITKGGFTGTTLWYKRKEGGYSSFLSFSGIGLNGTSYSPGYNGVGVSFNTGKINHVEPNLALALLKIYEEQK</sequence>
<accession>A0ABV5GA96</accession>
<organism evidence="2 3">
    <name type="scientific">Flavobacterium paronense</name>
    <dbReference type="NCBI Taxonomy" id="1392775"/>
    <lineage>
        <taxon>Bacteria</taxon>
        <taxon>Pseudomonadati</taxon>
        <taxon>Bacteroidota</taxon>
        <taxon>Flavobacteriia</taxon>
        <taxon>Flavobacteriales</taxon>
        <taxon>Flavobacteriaceae</taxon>
        <taxon>Flavobacterium</taxon>
    </lineage>
</organism>
<dbReference type="EMBL" id="JBHMFB010000001">
    <property type="protein sequence ID" value="MFB9088012.1"/>
    <property type="molecule type" value="Genomic_DNA"/>
</dbReference>
<keyword evidence="3" id="KW-1185">Reference proteome</keyword>
<protein>
    <recommendedName>
        <fullName evidence="4">GLPGLI family protein</fullName>
    </recommendedName>
</protein>
<evidence type="ECO:0008006" key="4">
    <source>
        <dbReference type="Google" id="ProtNLM"/>
    </source>
</evidence>
<gene>
    <name evidence="2" type="ORF">ACFFUU_00200</name>
</gene>
<dbReference type="RefSeq" id="WP_290285448.1">
    <property type="nucleotide sequence ID" value="NZ_JAUFQN010000019.1"/>
</dbReference>
<feature type="signal peptide" evidence="1">
    <location>
        <begin position="1"/>
        <end position="18"/>
    </location>
</feature>
<name>A0ABV5GA96_9FLAO</name>
<evidence type="ECO:0000256" key="1">
    <source>
        <dbReference type="SAM" id="SignalP"/>
    </source>
</evidence>
<feature type="chain" id="PRO_5045336409" description="GLPGLI family protein" evidence="1">
    <location>
        <begin position="19"/>
        <end position="237"/>
    </location>
</feature>